<dbReference type="InterPro" id="IPR037185">
    <property type="entry name" value="EmrE-like"/>
</dbReference>
<feature type="transmembrane region" description="Helical" evidence="2">
    <location>
        <begin position="206"/>
        <end position="228"/>
    </location>
</feature>
<feature type="transmembrane region" description="Helical" evidence="2">
    <location>
        <begin position="60"/>
        <end position="80"/>
    </location>
</feature>
<feature type="transmembrane region" description="Helical" evidence="2">
    <location>
        <begin position="116"/>
        <end position="136"/>
    </location>
</feature>
<feature type="transmembrane region" description="Helical" evidence="2">
    <location>
        <begin position="175"/>
        <end position="194"/>
    </location>
</feature>
<dbReference type="RefSeq" id="WP_183418909.1">
    <property type="nucleotide sequence ID" value="NZ_JACHXY010000001.1"/>
</dbReference>
<dbReference type="PANTHER" id="PTHR22911">
    <property type="entry name" value="ACYL-MALONYL CONDENSING ENZYME-RELATED"/>
    <property type="match status" value="1"/>
</dbReference>
<proteinExistence type="inferred from homology"/>
<dbReference type="AlphaFoldDB" id="A0A7W5CIJ6"/>
<comment type="caution">
    <text evidence="4">The sequence shown here is derived from an EMBL/GenBank/DDBJ whole genome shotgun (WGS) entry which is preliminary data.</text>
</comment>
<keyword evidence="2" id="KW-1133">Transmembrane helix</keyword>
<keyword evidence="2" id="KW-0472">Membrane</keyword>
<evidence type="ECO:0000313" key="5">
    <source>
        <dbReference type="Proteomes" id="UP000543579"/>
    </source>
</evidence>
<accession>A0A7W5CIJ6</accession>
<comment type="similarity">
    <text evidence="1">Belongs to the EamA transporter family.</text>
</comment>
<sequence length="281" mass="28234">MISIALALVSAVAYGTSDFFGAIASRRIDALRVILLTYPVSTLLIAAAAPFAGGRLSPEALLWGGASGLATAVAIWWYYLALADGPISVVSPVAAILVTAIPVVAGVALGERPSTLAVGGIVLAVIAIPLVSRSGAGGTDAPRFTPRVARLTVGSGALFGLSFVFTGQMPADGGLWPLAFARAVAAGVILAAALRLGRAKPVGGGLFWLAVLIGVFDAVANVTMLYAFRTGLLSLASVVISLYPAVTVVFAIAVVRERVGRVQMAGLGLAGAAILTIAVGG</sequence>
<dbReference type="Pfam" id="PF00892">
    <property type="entry name" value="EamA"/>
    <property type="match status" value="2"/>
</dbReference>
<dbReference type="InterPro" id="IPR000620">
    <property type="entry name" value="EamA_dom"/>
</dbReference>
<keyword evidence="2" id="KW-0812">Transmembrane</keyword>
<dbReference type="SUPFAM" id="SSF103481">
    <property type="entry name" value="Multidrug resistance efflux transporter EmrE"/>
    <property type="match status" value="2"/>
</dbReference>
<evidence type="ECO:0000259" key="3">
    <source>
        <dbReference type="Pfam" id="PF00892"/>
    </source>
</evidence>
<feature type="transmembrane region" description="Helical" evidence="2">
    <location>
        <begin position="33"/>
        <end position="54"/>
    </location>
</feature>
<feature type="transmembrane region" description="Helical" evidence="2">
    <location>
        <begin position="148"/>
        <end position="169"/>
    </location>
</feature>
<evidence type="ECO:0000256" key="2">
    <source>
        <dbReference type="SAM" id="Phobius"/>
    </source>
</evidence>
<dbReference type="Proteomes" id="UP000543579">
    <property type="component" value="Unassembled WGS sequence"/>
</dbReference>
<feature type="transmembrane region" description="Helical" evidence="2">
    <location>
        <begin position="87"/>
        <end position="110"/>
    </location>
</feature>
<organism evidence="4 5">
    <name type="scientific">Microbacterium proteolyticum</name>
    <dbReference type="NCBI Taxonomy" id="1572644"/>
    <lineage>
        <taxon>Bacteria</taxon>
        <taxon>Bacillati</taxon>
        <taxon>Actinomycetota</taxon>
        <taxon>Actinomycetes</taxon>
        <taxon>Micrococcales</taxon>
        <taxon>Microbacteriaceae</taxon>
        <taxon>Microbacterium</taxon>
    </lineage>
</organism>
<evidence type="ECO:0000313" key="4">
    <source>
        <dbReference type="EMBL" id="MBB3157504.1"/>
    </source>
</evidence>
<feature type="transmembrane region" description="Helical" evidence="2">
    <location>
        <begin position="262"/>
        <end position="280"/>
    </location>
</feature>
<dbReference type="EMBL" id="JACHXY010000001">
    <property type="protein sequence ID" value="MBB3157504.1"/>
    <property type="molecule type" value="Genomic_DNA"/>
</dbReference>
<feature type="domain" description="EamA" evidence="3">
    <location>
        <begin position="2"/>
        <end position="132"/>
    </location>
</feature>
<name>A0A7W5CIJ6_9MICO</name>
<gene>
    <name evidence="4" type="ORF">FHS07_001188</name>
</gene>
<reference evidence="4 5" key="1">
    <citation type="submission" date="2020-08" db="EMBL/GenBank/DDBJ databases">
        <title>Genomic Encyclopedia of Type Strains, Phase III (KMG-III): the genomes of soil and plant-associated and newly described type strains.</title>
        <authorList>
            <person name="Whitman W."/>
        </authorList>
    </citation>
    <scope>NUCLEOTIDE SEQUENCE [LARGE SCALE GENOMIC DNA]</scope>
    <source>
        <strain evidence="4 5">CECT 8356</strain>
    </source>
</reference>
<evidence type="ECO:0000256" key="1">
    <source>
        <dbReference type="ARBA" id="ARBA00007362"/>
    </source>
</evidence>
<protein>
    <submittedName>
        <fullName evidence="4">Drug/metabolite transporter (DMT)-like permease</fullName>
    </submittedName>
</protein>
<feature type="transmembrane region" description="Helical" evidence="2">
    <location>
        <begin position="234"/>
        <end position="255"/>
    </location>
</feature>
<dbReference type="GO" id="GO:0016020">
    <property type="term" value="C:membrane"/>
    <property type="evidence" value="ECO:0007669"/>
    <property type="project" value="InterPro"/>
</dbReference>
<feature type="domain" description="EamA" evidence="3">
    <location>
        <begin position="152"/>
        <end position="277"/>
    </location>
</feature>